<dbReference type="InterPro" id="IPR051156">
    <property type="entry name" value="Mito/Outer_Membr_Metalloprot"/>
</dbReference>
<comment type="cofactor">
    <cofactor evidence="6">
        <name>Zn(2+)</name>
        <dbReference type="ChEBI" id="CHEBI:29105"/>
    </cofactor>
    <text evidence="6">Binds 1 zinc ion per subunit.</text>
</comment>
<feature type="domain" description="Peptidase M48" evidence="8">
    <location>
        <begin position="90"/>
        <end position="260"/>
    </location>
</feature>
<name>A0A2G6KBX9_9BACT</name>
<dbReference type="EMBL" id="PDSK01000106">
    <property type="protein sequence ID" value="PIE32870.1"/>
    <property type="molecule type" value="Genomic_DNA"/>
</dbReference>
<organism evidence="9 10">
    <name type="scientific">candidate division KSB3 bacterium</name>
    <dbReference type="NCBI Taxonomy" id="2044937"/>
    <lineage>
        <taxon>Bacteria</taxon>
        <taxon>candidate division KSB3</taxon>
    </lineage>
</organism>
<dbReference type="Pfam" id="PF01435">
    <property type="entry name" value="Peptidase_M48"/>
    <property type="match status" value="1"/>
</dbReference>
<keyword evidence="4 6" id="KW-0862">Zinc</keyword>
<evidence type="ECO:0000313" key="10">
    <source>
        <dbReference type="Proteomes" id="UP000230821"/>
    </source>
</evidence>
<keyword evidence="5 6" id="KW-0482">Metalloprotease</keyword>
<sequence>MSLWFIKNYRMKYTPKELHENVNVSHTSPVRELFLLLGGLLGILIVMYVVLGFAVDLVVMRMPPNIEQHFGSLFSGMFAENDRTEADDCVQQLLDALVEQSSLPGRYVVHIIPSSQANALALPGGHIVVLSGLLNKLKSENELSFILAHELGHFAARDHLKGFGRGLVLTTISAFWAGVDNSLTQFLMRSLMSVEMRFSQRQETAADLYGLDLLKKRYGHIGGATAFFQVLATEEAHGRLAYFFATHPYPQDRVDELRRTIEAKGYPSGEKTALDPRITTIPESSESKSFKDILGF</sequence>
<keyword evidence="7" id="KW-1133">Transmembrane helix</keyword>
<reference evidence="9 10" key="1">
    <citation type="submission" date="2017-10" db="EMBL/GenBank/DDBJ databases">
        <title>Novel microbial diversity and functional potential in the marine mammal oral microbiome.</title>
        <authorList>
            <person name="Dudek N.K."/>
            <person name="Sun C.L."/>
            <person name="Burstein D."/>
            <person name="Kantor R.S."/>
            <person name="Aliaga Goltsman D.S."/>
            <person name="Bik E.M."/>
            <person name="Thomas B.C."/>
            <person name="Banfield J.F."/>
            <person name="Relman D.A."/>
        </authorList>
    </citation>
    <scope>NUCLEOTIDE SEQUENCE [LARGE SCALE GENOMIC DNA]</scope>
    <source>
        <strain evidence="9">DOLJORAL78_47_16</strain>
    </source>
</reference>
<dbReference type="GO" id="GO:0004222">
    <property type="term" value="F:metalloendopeptidase activity"/>
    <property type="evidence" value="ECO:0007669"/>
    <property type="project" value="InterPro"/>
</dbReference>
<keyword evidence="3 6" id="KW-0378">Hydrolase</keyword>
<evidence type="ECO:0000259" key="8">
    <source>
        <dbReference type="Pfam" id="PF01435"/>
    </source>
</evidence>
<dbReference type="PANTHER" id="PTHR22726:SF1">
    <property type="entry name" value="METALLOENDOPEPTIDASE OMA1, MITOCHONDRIAL"/>
    <property type="match status" value="1"/>
</dbReference>
<evidence type="ECO:0000256" key="6">
    <source>
        <dbReference type="RuleBase" id="RU003983"/>
    </source>
</evidence>
<dbReference type="GO" id="GO:0051603">
    <property type="term" value="P:proteolysis involved in protein catabolic process"/>
    <property type="evidence" value="ECO:0007669"/>
    <property type="project" value="TreeGrafter"/>
</dbReference>
<evidence type="ECO:0000313" key="9">
    <source>
        <dbReference type="EMBL" id="PIE32870.1"/>
    </source>
</evidence>
<comment type="similarity">
    <text evidence="6">Belongs to the peptidase M48 family.</text>
</comment>
<keyword evidence="2" id="KW-0479">Metal-binding</keyword>
<dbReference type="AlphaFoldDB" id="A0A2G6KBX9"/>
<evidence type="ECO:0000256" key="4">
    <source>
        <dbReference type="ARBA" id="ARBA00022833"/>
    </source>
</evidence>
<evidence type="ECO:0000256" key="2">
    <source>
        <dbReference type="ARBA" id="ARBA00022723"/>
    </source>
</evidence>
<evidence type="ECO:0000256" key="5">
    <source>
        <dbReference type="ARBA" id="ARBA00023049"/>
    </source>
</evidence>
<gene>
    <name evidence="9" type="ORF">CSA56_13825</name>
</gene>
<feature type="transmembrane region" description="Helical" evidence="7">
    <location>
        <begin position="33"/>
        <end position="59"/>
    </location>
</feature>
<keyword evidence="7" id="KW-0472">Membrane</keyword>
<dbReference type="CDD" id="cd07324">
    <property type="entry name" value="M48C_Oma1-like"/>
    <property type="match status" value="1"/>
</dbReference>
<dbReference type="Gene3D" id="3.30.2010.10">
    <property type="entry name" value="Metalloproteases ('zincins'), catalytic domain"/>
    <property type="match status" value="1"/>
</dbReference>
<dbReference type="GO" id="GO:0046872">
    <property type="term" value="F:metal ion binding"/>
    <property type="evidence" value="ECO:0007669"/>
    <property type="project" value="UniProtKB-KW"/>
</dbReference>
<evidence type="ECO:0000256" key="7">
    <source>
        <dbReference type="SAM" id="Phobius"/>
    </source>
</evidence>
<comment type="caution">
    <text evidence="9">The sequence shown here is derived from an EMBL/GenBank/DDBJ whole genome shotgun (WGS) entry which is preliminary data.</text>
</comment>
<protein>
    <submittedName>
        <fullName evidence="9">Peptidase M48</fullName>
    </submittedName>
</protein>
<proteinExistence type="inferred from homology"/>
<dbReference type="PANTHER" id="PTHR22726">
    <property type="entry name" value="METALLOENDOPEPTIDASE OMA1"/>
    <property type="match status" value="1"/>
</dbReference>
<accession>A0A2G6KBX9</accession>
<dbReference type="InterPro" id="IPR001915">
    <property type="entry name" value="Peptidase_M48"/>
</dbReference>
<evidence type="ECO:0000256" key="3">
    <source>
        <dbReference type="ARBA" id="ARBA00022801"/>
    </source>
</evidence>
<dbReference type="GO" id="GO:0016020">
    <property type="term" value="C:membrane"/>
    <property type="evidence" value="ECO:0007669"/>
    <property type="project" value="TreeGrafter"/>
</dbReference>
<keyword evidence="7" id="KW-0812">Transmembrane</keyword>
<dbReference type="Proteomes" id="UP000230821">
    <property type="component" value="Unassembled WGS sequence"/>
</dbReference>
<keyword evidence="1 6" id="KW-0645">Protease</keyword>
<evidence type="ECO:0000256" key="1">
    <source>
        <dbReference type="ARBA" id="ARBA00022670"/>
    </source>
</evidence>